<dbReference type="CDD" id="cd20694">
    <property type="entry name" value="CdiI_Ct-like"/>
    <property type="match status" value="1"/>
</dbReference>
<dbReference type="SUPFAM" id="SSF48371">
    <property type="entry name" value="ARM repeat"/>
    <property type="match status" value="1"/>
</dbReference>
<gene>
    <name evidence="2" type="ORF">ACFQ4B_03795</name>
</gene>
<organism evidence="2 3">
    <name type="scientific">Paenibacillus vulneris</name>
    <dbReference type="NCBI Taxonomy" id="1133364"/>
    <lineage>
        <taxon>Bacteria</taxon>
        <taxon>Bacillati</taxon>
        <taxon>Bacillota</taxon>
        <taxon>Bacilli</taxon>
        <taxon>Bacillales</taxon>
        <taxon>Paenibacillaceae</taxon>
        <taxon>Paenibacillus</taxon>
    </lineage>
</organism>
<dbReference type="InterPro" id="IPR016024">
    <property type="entry name" value="ARM-type_fold"/>
</dbReference>
<feature type="domain" description="Cysteine-rich CPCC" evidence="1">
    <location>
        <begin position="9"/>
        <end position="81"/>
    </location>
</feature>
<evidence type="ECO:0000313" key="2">
    <source>
        <dbReference type="EMBL" id="MFD1219234.1"/>
    </source>
</evidence>
<dbReference type="InterPro" id="IPR049796">
    <property type="entry name" value="CdiI_Ct-like"/>
</dbReference>
<dbReference type="Gene3D" id="1.25.10.10">
    <property type="entry name" value="Leucine-rich Repeat Variant"/>
    <property type="match status" value="1"/>
</dbReference>
<evidence type="ECO:0000259" key="1">
    <source>
        <dbReference type="Pfam" id="PF14206"/>
    </source>
</evidence>
<protein>
    <submittedName>
        <fullName evidence="2">CPCC family cysteine-rich protein</fullName>
    </submittedName>
</protein>
<proteinExistence type="predicted"/>
<accession>A0ABW3UFZ2</accession>
<comment type="caution">
    <text evidence="2">The sequence shown here is derived from an EMBL/GenBank/DDBJ whole genome shotgun (WGS) entry which is preliminary data.</text>
</comment>
<dbReference type="EMBL" id="JBHTLU010000009">
    <property type="protein sequence ID" value="MFD1219234.1"/>
    <property type="molecule type" value="Genomic_DNA"/>
</dbReference>
<dbReference type="InterPro" id="IPR025983">
    <property type="entry name" value="Cys_rich_CPCC"/>
</dbReference>
<dbReference type="RefSeq" id="WP_345585352.1">
    <property type="nucleotide sequence ID" value="NZ_BAABJG010000002.1"/>
</dbReference>
<name>A0ABW3UFZ2_9BACL</name>
<evidence type="ECO:0000313" key="3">
    <source>
        <dbReference type="Proteomes" id="UP001597180"/>
    </source>
</evidence>
<dbReference type="Pfam" id="PF14206">
    <property type="entry name" value="Cys_rich_CPCC"/>
    <property type="match status" value="1"/>
</dbReference>
<reference evidence="3" key="1">
    <citation type="journal article" date="2019" name="Int. J. Syst. Evol. Microbiol.">
        <title>The Global Catalogue of Microorganisms (GCM) 10K type strain sequencing project: providing services to taxonomists for standard genome sequencing and annotation.</title>
        <authorList>
            <consortium name="The Broad Institute Genomics Platform"/>
            <consortium name="The Broad Institute Genome Sequencing Center for Infectious Disease"/>
            <person name="Wu L."/>
            <person name="Ma J."/>
        </authorList>
    </citation>
    <scope>NUCLEOTIDE SEQUENCE [LARGE SCALE GENOMIC DNA]</scope>
    <source>
        <strain evidence="3">CCUG 53270</strain>
    </source>
</reference>
<dbReference type="InterPro" id="IPR011989">
    <property type="entry name" value="ARM-like"/>
</dbReference>
<dbReference type="Proteomes" id="UP001597180">
    <property type="component" value="Unassembled WGS sequence"/>
</dbReference>
<keyword evidence="3" id="KW-1185">Reference proteome</keyword>
<sequence length="237" mass="27354">MDNIQIIHNCPCCGYPTLEERRSWEICCLCDWEDDGQDDPHADEVWGGPNADYSLTEARNNFKKNYTMYRDKRNILRQTEKELVTKKALIIEFDKLKTISNDSAKQIWNEIFSLENVLADIVHESTEHYSNNIEKNQEIINLINSDNPDTIVSGLLSLALNADDGEFVQDLMFRYSQHKNENIRGIAILCFGHVARIHRKVNKDLIIPLVNDALNDESKFVRGHAHSALDDIKMFCK</sequence>